<keyword evidence="6 7" id="KW-0472">Membrane</keyword>
<dbReference type="Gene3D" id="1.10.3720.10">
    <property type="entry name" value="MetI-like"/>
    <property type="match status" value="1"/>
</dbReference>
<gene>
    <name evidence="9" type="ORF">DD236_03015</name>
</gene>
<dbReference type="PROSITE" id="PS50928">
    <property type="entry name" value="ABC_TM1"/>
    <property type="match status" value="1"/>
</dbReference>
<dbReference type="SUPFAM" id="SSF161098">
    <property type="entry name" value="MetI-like"/>
    <property type="match status" value="1"/>
</dbReference>
<dbReference type="RefSeq" id="WP_109092872.1">
    <property type="nucleotide sequence ID" value="NZ_CAMELQ010000105.1"/>
</dbReference>
<protein>
    <submittedName>
        <fullName evidence="9">ABC transporter permease</fullName>
    </submittedName>
</protein>
<name>A0A2V1K9C0_9ACTO</name>
<dbReference type="AlphaFoldDB" id="A0A2V1K9C0"/>
<keyword evidence="3" id="KW-1003">Cell membrane</keyword>
<dbReference type="InterPro" id="IPR000515">
    <property type="entry name" value="MetI-like"/>
</dbReference>
<dbReference type="InterPro" id="IPR025966">
    <property type="entry name" value="OppC_N"/>
</dbReference>
<sequence>MTKTPDNRPVGGGSFSAVELDDEVLDATTDKSLSQGRIVLNRFLHHRGAMVSMVVFLIVVIVAFTSIGFGPFPGWWPHGYKTPMPVENGGRPTIGLFSWGNHPFGQDNVGKDYFALAMRGTQISIMIALVVGIVSTLIGTLVGALAGYFRGWVESLLMRITDMFIVIPLLILAAIIGQMTGSMGPLFLALMLGLLSWTGLARMVRGEVMSLREREFVAAADALGASSWRIIVRHILPNCLGTIIVNATLSIAAAILLETSLSYLGFGVRPPDTSLGLLISDYQTTFSTRPWLFFVPAFMILAIALTVNFIGDGLRDAFDPRQKGKVK</sequence>
<evidence type="ECO:0000256" key="1">
    <source>
        <dbReference type="ARBA" id="ARBA00004651"/>
    </source>
</evidence>
<comment type="subcellular location">
    <subcellularLocation>
        <location evidence="1 7">Cell membrane</location>
        <topology evidence="1 7">Multi-pass membrane protein</topology>
    </subcellularLocation>
</comment>
<dbReference type="OrthoDB" id="9812701at2"/>
<feature type="transmembrane region" description="Helical" evidence="7">
    <location>
        <begin position="291"/>
        <end position="311"/>
    </location>
</feature>
<keyword evidence="4 7" id="KW-0812">Transmembrane</keyword>
<feature type="transmembrane region" description="Helical" evidence="7">
    <location>
        <begin position="123"/>
        <end position="149"/>
    </location>
</feature>
<evidence type="ECO:0000256" key="6">
    <source>
        <dbReference type="ARBA" id="ARBA00023136"/>
    </source>
</evidence>
<evidence type="ECO:0000313" key="9">
    <source>
        <dbReference type="EMBL" id="PWF27372.1"/>
    </source>
</evidence>
<evidence type="ECO:0000256" key="3">
    <source>
        <dbReference type="ARBA" id="ARBA00022475"/>
    </source>
</evidence>
<feature type="domain" description="ABC transmembrane type-1" evidence="8">
    <location>
        <begin position="121"/>
        <end position="311"/>
    </location>
</feature>
<keyword evidence="5 7" id="KW-1133">Transmembrane helix</keyword>
<comment type="caution">
    <text evidence="9">The sequence shown here is derived from an EMBL/GenBank/DDBJ whole genome shotgun (WGS) entry which is preliminary data.</text>
</comment>
<evidence type="ECO:0000256" key="2">
    <source>
        <dbReference type="ARBA" id="ARBA00022448"/>
    </source>
</evidence>
<evidence type="ECO:0000259" key="8">
    <source>
        <dbReference type="PROSITE" id="PS50928"/>
    </source>
</evidence>
<evidence type="ECO:0000256" key="4">
    <source>
        <dbReference type="ARBA" id="ARBA00022692"/>
    </source>
</evidence>
<accession>A0A2V1K9C0</accession>
<evidence type="ECO:0000256" key="5">
    <source>
        <dbReference type="ARBA" id="ARBA00022989"/>
    </source>
</evidence>
<organism evidence="9 10">
    <name type="scientific">Ancrocorticia populi</name>
    <dbReference type="NCBI Taxonomy" id="2175228"/>
    <lineage>
        <taxon>Bacteria</taxon>
        <taxon>Bacillati</taxon>
        <taxon>Actinomycetota</taxon>
        <taxon>Actinomycetes</taxon>
        <taxon>Actinomycetales</taxon>
        <taxon>Actinomycetaceae</taxon>
        <taxon>Ancrocorticia</taxon>
    </lineage>
</organism>
<dbReference type="CDD" id="cd06261">
    <property type="entry name" value="TM_PBP2"/>
    <property type="match status" value="1"/>
</dbReference>
<feature type="transmembrane region" description="Helical" evidence="7">
    <location>
        <begin position="235"/>
        <end position="257"/>
    </location>
</feature>
<dbReference type="Pfam" id="PF12911">
    <property type="entry name" value="OppC_N"/>
    <property type="match status" value="1"/>
</dbReference>
<comment type="similarity">
    <text evidence="7">Belongs to the binding-protein-dependent transport system permease family.</text>
</comment>
<dbReference type="Pfam" id="PF00528">
    <property type="entry name" value="BPD_transp_1"/>
    <property type="match status" value="1"/>
</dbReference>
<evidence type="ECO:0000256" key="7">
    <source>
        <dbReference type="RuleBase" id="RU363032"/>
    </source>
</evidence>
<feature type="transmembrane region" description="Helical" evidence="7">
    <location>
        <begin position="156"/>
        <end position="177"/>
    </location>
</feature>
<reference evidence="10" key="1">
    <citation type="submission" date="2018-05" db="EMBL/GenBank/DDBJ databases">
        <authorList>
            <person name="Li Y."/>
        </authorList>
    </citation>
    <scope>NUCLEOTIDE SEQUENCE [LARGE SCALE GENOMIC DNA]</scope>
    <source>
        <strain evidence="10">sk1b4</strain>
    </source>
</reference>
<dbReference type="PANTHER" id="PTHR43386:SF1">
    <property type="entry name" value="D,D-DIPEPTIDE TRANSPORT SYSTEM PERMEASE PROTEIN DDPC-RELATED"/>
    <property type="match status" value="1"/>
</dbReference>
<dbReference type="InterPro" id="IPR035906">
    <property type="entry name" value="MetI-like_sf"/>
</dbReference>
<keyword evidence="10" id="KW-1185">Reference proteome</keyword>
<feature type="transmembrane region" description="Helical" evidence="7">
    <location>
        <begin position="50"/>
        <end position="72"/>
    </location>
</feature>
<proteinExistence type="inferred from homology"/>
<dbReference type="GO" id="GO:0055085">
    <property type="term" value="P:transmembrane transport"/>
    <property type="evidence" value="ECO:0007669"/>
    <property type="project" value="InterPro"/>
</dbReference>
<feature type="transmembrane region" description="Helical" evidence="7">
    <location>
        <begin position="183"/>
        <end position="204"/>
    </location>
</feature>
<dbReference type="PANTHER" id="PTHR43386">
    <property type="entry name" value="OLIGOPEPTIDE TRANSPORT SYSTEM PERMEASE PROTEIN APPC"/>
    <property type="match status" value="1"/>
</dbReference>
<dbReference type="EMBL" id="QETB01000001">
    <property type="protein sequence ID" value="PWF27372.1"/>
    <property type="molecule type" value="Genomic_DNA"/>
</dbReference>
<dbReference type="Proteomes" id="UP000245283">
    <property type="component" value="Unassembled WGS sequence"/>
</dbReference>
<evidence type="ECO:0000313" key="10">
    <source>
        <dbReference type="Proteomes" id="UP000245283"/>
    </source>
</evidence>
<keyword evidence="2 7" id="KW-0813">Transport</keyword>
<dbReference type="GO" id="GO:0005886">
    <property type="term" value="C:plasma membrane"/>
    <property type="evidence" value="ECO:0007669"/>
    <property type="project" value="UniProtKB-SubCell"/>
</dbReference>
<dbReference type="InterPro" id="IPR050366">
    <property type="entry name" value="BP-dependent_transpt_permease"/>
</dbReference>